<evidence type="ECO:0000313" key="2">
    <source>
        <dbReference type="EMBL" id="GGC64604.1"/>
    </source>
</evidence>
<dbReference type="EMBL" id="BMED01000001">
    <property type="protein sequence ID" value="GGC64604.1"/>
    <property type="molecule type" value="Genomic_DNA"/>
</dbReference>
<evidence type="ECO:0000313" key="3">
    <source>
        <dbReference type="Proteomes" id="UP000637423"/>
    </source>
</evidence>
<keyword evidence="1" id="KW-0472">Membrane</keyword>
<keyword evidence="1" id="KW-0812">Transmembrane</keyword>
<feature type="transmembrane region" description="Helical" evidence="1">
    <location>
        <begin position="62"/>
        <end position="80"/>
    </location>
</feature>
<organism evidence="2 3">
    <name type="scientific">Undibacterium terreum</name>
    <dbReference type="NCBI Taxonomy" id="1224302"/>
    <lineage>
        <taxon>Bacteria</taxon>
        <taxon>Pseudomonadati</taxon>
        <taxon>Pseudomonadota</taxon>
        <taxon>Betaproteobacteria</taxon>
        <taxon>Burkholderiales</taxon>
        <taxon>Oxalobacteraceae</taxon>
        <taxon>Undibacterium</taxon>
    </lineage>
</organism>
<dbReference type="RefSeq" id="WP_188564795.1">
    <property type="nucleotide sequence ID" value="NZ_BMED01000001.1"/>
</dbReference>
<dbReference type="Proteomes" id="UP000637423">
    <property type="component" value="Unassembled WGS sequence"/>
</dbReference>
<gene>
    <name evidence="2" type="ORF">GCM10011396_09490</name>
</gene>
<proteinExistence type="predicted"/>
<reference evidence="2" key="1">
    <citation type="journal article" date="2014" name="Int. J. Syst. Evol. Microbiol.">
        <title>Complete genome sequence of Corynebacterium casei LMG S-19264T (=DSM 44701T), isolated from a smear-ripened cheese.</title>
        <authorList>
            <consortium name="US DOE Joint Genome Institute (JGI-PGF)"/>
            <person name="Walter F."/>
            <person name="Albersmeier A."/>
            <person name="Kalinowski J."/>
            <person name="Ruckert C."/>
        </authorList>
    </citation>
    <scope>NUCLEOTIDE SEQUENCE</scope>
    <source>
        <strain evidence="2">CGMCC 1.10998</strain>
    </source>
</reference>
<feature type="transmembrane region" description="Helical" evidence="1">
    <location>
        <begin position="6"/>
        <end position="27"/>
    </location>
</feature>
<dbReference type="AlphaFoldDB" id="A0A916UAH8"/>
<name>A0A916UAH8_9BURK</name>
<keyword evidence="1" id="KW-1133">Transmembrane helix</keyword>
<sequence length="81" mass="9180">MMHSLGLENLFIYAFLIWFIVGLAFLLPKKIKLIKRVGNLSNSELANLAKNGDAEVKKLRRLTWFFVGLGILVLLPLRILG</sequence>
<protein>
    <submittedName>
        <fullName evidence="2">Uncharacterized protein</fullName>
    </submittedName>
</protein>
<reference evidence="2" key="2">
    <citation type="submission" date="2020-09" db="EMBL/GenBank/DDBJ databases">
        <authorList>
            <person name="Sun Q."/>
            <person name="Zhou Y."/>
        </authorList>
    </citation>
    <scope>NUCLEOTIDE SEQUENCE</scope>
    <source>
        <strain evidence="2">CGMCC 1.10998</strain>
    </source>
</reference>
<accession>A0A916UAH8</accession>
<keyword evidence="3" id="KW-1185">Reference proteome</keyword>
<evidence type="ECO:0000256" key="1">
    <source>
        <dbReference type="SAM" id="Phobius"/>
    </source>
</evidence>
<comment type="caution">
    <text evidence="2">The sequence shown here is derived from an EMBL/GenBank/DDBJ whole genome shotgun (WGS) entry which is preliminary data.</text>
</comment>